<feature type="compositionally biased region" description="Polar residues" evidence="1">
    <location>
        <begin position="160"/>
        <end position="173"/>
    </location>
</feature>
<dbReference type="CDD" id="cd22933">
    <property type="entry name" value="HFD_HFI1"/>
    <property type="match status" value="1"/>
</dbReference>
<dbReference type="InterPro" id="IPR024738">
    <property type="entry name" value="Hfi1/Tada1"/>
</dbReference>
<dbReference type="Pfam" id="PF12767">
    <property type="entry name" value="SAGA-Tad1"/>
    <property type="match status" value="1"/>
</dbReference>
<dbReference type="PANTHER" id="PTHR21277:SF48">
    <property type="entry name" value="TRANSCRIPTIONAL COACTIVATOR HFI1_TRANSCRIPTIONAL ADAPTER 1"/>
    <property type="match status" value="1"/>
</dbReference>
<feature type="compositionally biased region" description="Basic and acidic residues" evidence="1">
    <location>
        <begin position="189"/>
        <end position="200"/>
    </location>
</feature>
<evidence type="ECO:0000313" key="3">
    <source>
        <dbReference type="Proteomes" id="UP001234989"/>
    </source>
</evidence>
<protein>
    <submittedName>
        <fullName evidence="2">Uncharacterized protein</fullName>
    </submittedName>
</protein>
<dbReference type="EMBL" id="CP133617">
    <property type="protein sequence ID" value="WMV35205.1"/>
    <property type="molecule type" value="Genomic_DNA"/>
</dbReference>
<evidence type="ECO:0000256" key="1">
    <source>
        <dbReference type="SAM" id="MobiDB-lite"/>
    </source>
</evidence>
<accession>A0AAF0R9N3</accession>
<keyword evidence="3" id="KW-1185">Reference proteome</keyword>
<feature type="region of interest" description="Disordered" evidence="1">
    <location>
        <begin position="158"/>
        <end position="208"/>
    </location>
</feature>
<sequence>MRNNVVEQWKKKLFRELNKNKFEVEVGNFKFVERLNFWLVFGGIYVLTEMQPPHQHSRINLSELKAQIVKKLGPEGSKQYFHYLSRLLSLKISKAEFNKLCFRILGRENIPLHNQFIRSILRNACSAKVPPPINEGGILKPGVAVGSKQPLDDAYDQNGVHVSSNQASGQPGLSNGAVLPLSPRKARTGYRDRKAGDRRSVLGSNGKNSFTFQQATTMESSDFEIIKENGDLNPPNFKGAVHHQQGTIQQIDDERQGFNHETAKFSVMKRSLQNSVSLQNKADKSRDDGRDLHARSQLQAPLGVPFCPVSVGGARRSVPLAASSRCVSSSSFGALLDSVTLRERMEQISAEQGLDGVAMDCANLLNNGLDSYLKGLIKSCLQFVGARSGHEPTTINTKKQQTYMKLVNGLRPGHHLQMNGGRLSEAVHEHAPGNLVKLLPVPTGSEGTVLSKFCAVTLLQFSLRPFDPVGNKDDISPSCRAVKLMLLIEQVYLPESAKTHTHRRAFHIDRHVSKLYTIRTPSAAYRNGKVGKDNVGTCVISSLGDEKDQFRRNLNDWELEDFCQILQQLNSVQLDRSQVDSLMWTVNKVDLVFALVSAGGWGRIWRVERILSGGFSWLAVAKRLRRAREGVRMVLKWSPGVYPKTAVSCFSVSGFCMAWSWKNSSHKYIQNPKLGHIQVLEYIGLM</sequence>
<gene>
    <name evidence="2" type="ORF">MTR67_028590</name>
</gene>
<name>A0AAF0R9N3_SOLVR</name>
<dbReference type="Proteomes" id="UP001234989">
    <property type="component" value="Chromosome 6"/>
</dbReference>
<reference evidence="2" key="1">
    <citation type="submission" date="2023-08" db="EMBL/GenBank/DDBJ databases">
        <title>A de novo genome assembly of Solanum verrucosum Schlechtendal, a Mexican diploid species geographically isolated from the other diploid A-genome species in potato relatives.</title>
        <authorList>
            <person name="Hosaka K."/>
        </authorList>
    </citation>
    <scope>NUCLEOTIDE SEQUENCE</scope>
    <source>
        <tissue evidence="2">Young leaves</tissue>
    </source>
</reference>
<dbReference type="AlphaFoldDB" id="A0AAF0R9N3"/>
<dbReference type="GO" id="GO:0003713">
    <property type="term" value="F:transcription coactivator activity"/>
    <property type="evidence" value="ECO:0007669"/>
    <property type="project" value="TreeGrafter"/>
</dbReference>
<dbReference type="GO" id="GO:0006357">
    <property type="term" value="P:regulation of transcription by RNA polymerase II"/>
    <property type="evidence" value="ECO:0007669"/>
    <property type="project" value="TreeGrafter"/>
</dbReference>
<dbReference type="PANTHER" id="PTHR21277">
    <property type="entry name" value="TRANSCRIPTIONAL ADAPTER 1"/>
    <property type="match status" value="1"/>
</dbReference>
<organism evidence="2 3">
    <name type="scientific">Solanum verrucosum</name>
    <dbReference type="NCBI Taxonomy" id="315347"/>
    <lineage>
        <taxon>Eukaryota</taxon>
        <taxon>Viridiplantae</taxon>
        <taxon>Streptophyta</taxon>
        <taxon>Embryophyta</taxon>
        <taxon>Tracheophyta</taxon>
        <taxon>Spermatophyta</taxon>
        <taxon>Magnoliopsida</taxon>
        <taxon>eudicotyledons</taxon>
        <taxon>Gunneridae</taxon>
        <taxon>Pentapetalae</taxon>
        <taxon>asterids</taxon>
        <taxon>lamiids</taxon>
        <taxon>Solanales</taxon>
        <taxon>Solanaceae</taxon>
        <taxon>Solanoideae</taxon>
        <taxon>Solaneae</taxon>
        <taxon>Solanum</taxon>
    </lineage>
</organism>
<dbReference type="GO" id="GO:0000124">
    <property type="term" value="C:SAGA complex"/>
    <property type="evidence" value="ECO:0007669"/>
    <property type="project" value="TreeGrafter"/>
</dbReference>
<evidence type="ECO:0000313" key="2">
    <source>
        <dbReference type="EMBL" id="WMV35205.1"/>
    </source>
</evidence>
<proteinExistence type="predicted"/>